<protein>
    <submittedName>
        <fullName evidence="1">PqqD family protein</fullName>
    </submittedName>
</protein>
<evidence type="ECO:0000313" key="2">
    <source>
        <dbReference type="Proteomes" id="UP000475214"/>
    </source>
</evidence>
<proteinExistence type="predicted"/>
<reference evidence="1 2" key="1">
    <citation type="submission" date="2020-02" db="EMBL/GenBank/DDBJ databases">
        <authorList>
            <person name="Li X.-J."/>
            <person name="Han X.-M."/>
        </authorList>
    </citation>
    <scope>NUCLEOTIDE SEQUENCE [LARGE SCALE GENOMIC DNA]</scope>
    <source>
        <strain evidence="1 2">CCTCC AB 2017055</strain>
    </source>
</reference>
<dbReference type="Proteomes" id="UP000475214">
    <property type="component" value="Unassembled WGS sequence"/>
</dbReference>
<dbReference type="InterPro" id="IPR008792">
    <property type="entry name" value="PQQD"/>
</dbReference>
<dbReference type="AlphaFoldDB" id="A0A6L9S4N1"/>
<dbReference type="Pfam" id="PF05402">
    <property type="entry name" value="PqqD"/>
    <property type="match status" value="1"/>
</dbReference>
<dbReference type="RefSeq" id="WP_163733795.1">
    <property type="nucleotide sequence ID" value="NZ_JAAGOA010000003.1"/>
</dbReference>
<dbReference type="EMBL" id="JAAGOA010000003">
    <property type="protein sequence ID" value="NED99593.1"/>
    <property type="molecule type" value="Genomic_DNA"/>
</dbReference>
<name>A0A6L9S4N1_9ACTN</name>
<dbReference type="InterPro" id="IPR041881">
    <property type="entry name" value="PqqD_sf"/>
</dbReference>
<evidence type="ECO:0000313" key="1">
    <source>
        <dbReference type="EMBL" id="NED99593.1"/>
    </source>
</evidence>
<organism evidence="1 2">
    <name type="scientific">Phytoactinopolyspora halotolerans</name>
    <dbReference type="NCBI Taxonomy" id="1981512"/>
    <lineage>
        <taxon>Bacteria</taxon>
        <taxon>Bacillati</taxon>
        <taxon>Actinomycetota</taxon>
        <taxon>Actinomycetes</taxon>
        <taxon>Jiangellales</taxon>
        <taxon>Jiangellaceae</taxon>
        <taxon>Phytoactinopolyspora</taxon>
    </lineage>
</organism>
<accession>A0A6L9S4N1</accession>
<keyword evidence="2" id="KW-1185">Reference proteome</keyword>
<comment type="caution">
    <text evidence="1">The sequence shown here is derived from an EMBL/GenBank/DDBJ whole genome shotgun (WGS) entry which is preliminary data.</text>
</comment>
<sequence>MKLRTESVSWREIDGEMVILDLESSTYMKTNESGSTLIRMLVEERSMDELVQSLVDAYDVPAEEASEDAGAFVAMLRERNLLETTA</sequence>
<gene>
    <name evidence="1" type="ORF">G1H10_05380</name>
</gene>
<dbReference type="Gene3D" id="1.10.10.1150">
    <property type="entry name" value="Coenzyme PQQ synthesis protein D (PqqD)"/>
    <property type="match status" value="1"/>
</dbReference>